<organism evidence="1 2">
    <name type="scientific">Streptomyces noursei</name>
    <name type="common">Streptomyces albulus</name>
    <dbReference type="NCBI Taxonomy" id="1971"/>
    <lineage>
        <taxon>Bacteria</taxon>
        <taxon>Bacillati</taxon>
        <taxon>Actinomycetota</taxon>
        <taxon>Actinomycetes</taxon>
        <taxon>Kitasatosporales</taxon>
        <taxon>Streptomycetaceae</taxon>
        <taxon>Streptomyces</taxon>
    </lineage>
</organism>
<keyword evidence="2" id="KW-1185">Reference proteome</keyword>
<name>A0A2N8PHY5_STRNR</name>
<proteinExistence type="predicted"/>
<evidence type="ECO:0000313" key="1">
    <source>
        <dbReference type="EMBL" id="PNE40590.1"/>
    </source>
</evidence>
<sequence>MASKATMVTGCGQCGQLRVAVGVAGWLPGYAEWIDSGSRPADVAALEIDARVMAHLIEEDDAVGAMPNCRS</sequence>
<protein>
    <submittedName>
        <fullName evidence="1">Uncharacterized protein</fullName>
    </submittedName>
</protein>
<dbReference type="EMBL" id="LJSN01000002">
    <property type="protein sequence ID" value="PNE40590.1"/>
    <property type="molecule type" value="Genomic_DNA"/>
</dbReference>
<gene>
    <name evidence="1" type="ORF">AOB60_06830</name>
</gene>
<evidence type="ECO:0000313" key="2">
    <source>
        <dbReference type="Proteomes" id="UP000236047"/>
    </source>
</evidence>
<accession>A0A2N8PHY5</accession>
<dbReference type="AlphaFoldDB" id="A0A2N8PHY5"/>
<comment type="caution">
    <text evidence="1">The sequence shown here is derived from an EMBL/GenBank/DDBJ whole genome shotgun (WGS) entry which is preliminary data.</text>
</comment>
<dbReference type="Proteomes" id="UP000236047">
    <property type="component" value="Unassembled WGS sequence"/>
</dbReference>
<reference evidence="2" key="1">
    <citation type="submission" date="2015-09" db="EMBL/GenBank/DDBJ databases">
        <authorList>
            <person name="Graham D.E."/>
            <person name="Mahan K.M."/>
            <person name="Klingeman D.M."/>
            <person name="Fida T."/>
            <person name="Giannone R.J."/>
            <person name="Hettich R.L."/>
            <person name="Parry R.J."/>
            <person name="Spain J.C."/>
        </authorList>
    </citation>
    <scope>NUCLEOTIDE SEQUENCE [LARGE SCALE GENOMIC DNA]</scope>
    <source>
        <strain evidence="2">JCM 4701</strain>
    </source>
</reference>